<dbReference type="Pfam" id="PF11911">
    <property type="entry name" value="DUF3429"/>
    <property type="match status" value="1"/>
</dbReference>
<evidence type="ECO:0000256" key="1">
    <source>
        <dbReference type="SAM" id="Phobius"/>
    </source>
</evidence>
<dbReference type="OrthoDB" id="8591832at2"/>
<evidence type="ECO:0000313" key="2">
    <source>
        <dbReference type="EMBL" id="QCZ93586.1"/>
    </source>
</evidence>
<feature type="transmembrane region" description="Helical" evidence="1">
    <location>
        <begin position="66"/>
        <end position="82"/>
    </location>
</feature>
<protein>
    <submittedName>
        <fullName evidence="2">DUF3429 domain-containing protein</fullName>
    </submittedName>
</protein>
<reference evidence="2 3" key="1">
    <citation type="submission" date="2019-04" db="EMBL/GenBank/DDBJ databases">
        <title>Salinimonas iocasae sp. nov., a halophilic bacterium isolated from the outer tube casing of tubeworms in Okinawa Trough.</title>
        <authorList>
            <person name="Zhang H."/>
            <person name="Wang H."/>
            <person name="Li C."/>
        </authorList>
    </citation>
    <scope>NUCLEOTIDE SEQUENCE [LARGE SCALE GENOMIC DNA]</scope>
    <source>
        <strain evidence="2 3">KX18D6</strain>
    </source>
</reference>
<dbReference type="PANTHER" id="PTHR15887:SF1">
    <property type="entry name" value="TRANSMEMBRANE PROTEIN 69"/>
    <property type="match status" value="1"/>
</dbReference>
<dbReference type="RefSeq" id="WP_139756330.1">
    <property type="nucleotide sequence ID" value="NZ_CP039852.1"/>
</dbReference>
<keyword evidence="1" id="KW-0472">Membrane</keyword>
<dbReference type="KEGG" id="salk:FBQ74_08815"/>
<name>A0A5B7YEB5_9ALTE</name>
<dbReference type="EMBL" id="CP039852">
    <property type="protein sequence ID" value="QCZ93586.1"/>
    <property type="molecule type" value="Genomic_DNA"/>
</dbReference>
<evidence type="ECO:0000313" key="3">
    <source>
        <dbReference type="Proteomes" id="UP000304912"/>
    </source>
</evidence>
<keyword evidence="1" id="KW-1133">Transmembrane helix</keyword>
<dbReference type="PANTHER" id="PTHR15887">
    <property type="entry name" value="TRANSMEMBRANE PROTEIN 69"/>
    <property type="match status" value="1"/>
</dbReference>
<sequence>MPYPAVVLGIAGLIPFIGLPLLAVSGHLGMYEAMHYFTLYSAVLLSFFGGVHWYDAIANRNTGHQLYVAMLPTIIGWICLILGSDIRTLGILSVSYLAVLIYDKFTLALPKDLVLSYTTLRIGLTTVVVLAHAFMIFLLK</sequence>
<organism evidence="2 3">
    <name type="scientific">Salinimonas iocasae</name>
    <dbReference type="NCBI Taxonomy" id="2572577"/>
    <lineage>
        <taxon>Bacteria</taxon>
        <taxon>Pseudomonadati</taxon>
        <taxon>Pseudomonadota</taxon>
        <taxon>Gammaproteobacteria</taxon>
        <taxon>Alteromonadales</taxon>
        <taxon>Alteromonadaceae</taxon>
        <taxon>Alteromonas/Salinimonas group</taxon>
        <taxon>Salinimonas</taxon>
    </lineage>
</organism>
<dbReference type="Proteomes" id="UP000304912">
    <property type="component" value="Chromosome"/>
</dbReference>
<feature type="transmembrane region" description="Helical" evidence="1">
    <location>
        <begin position="36"/>
        <end position="54"/>
    </location>
</feature>
<dbReference type="AlphaFoldDB" id="A0A5B7YEB5"/>
<feature type="transmembrane region" description="Helical" evidence="1">
    <location>
        <begin position="120"/>
        <end position="139"/>
    </location>
</feature>
<dbReference type="InterPro" id="IPR021836">
    <property type="entry name" value="DUF3429"/>
</dbReference>
<proteinExistence type="predicted"/>
<feature type="transmembrane region" description="Helical" evidence="1">
    <location>
        <begin position="6"/>
        <end position="24"/>
    </location>
</feature>
<keyword evidence="1" id="KW-0812">Transmembrane</keyword>
<gene>
    <name evidence="2" type="ORF">FBQ74_08815</name>
</gene>
<accession>A0A5B7YEB5</accession>
<keyword evidence="3" id="KW-1185">Reference proteome</keyword>